<feature type="compositionally biased region" description="Basic and acidic residues" evidence="2">
    <location>
        <begin position="268"/>
        <end position="277"/>
    </location>
</feature>
<feature type="region of interest" description="Disordered" evidence="2">
    <location>
        <begin position="463"/>
        <end position="492"/>
    </location>
</feature>
<feature type="coiled-coil region" evidence="1">
    <location>
        <begin position="499"/>
        <end position="526"/>
    </location>
</feature>
<feature type="compositionally biased region" description="Basic and acidic residues" evidence="2">
    <location>
        <begin position="72"/>
        <end position="85"/>
    </location>
</feature>
<dbReference type="InterPro" id="IPR052679">
    <property type="entry name" value="Cell_Prolif_Regulator"/>
</dbReference>
<feature type="compositionally biased region" description="Low complexity" evidence="2">
    <location>
        <begin position="463"/>
        <end position="474"/>
    </location>
</feature>
<dbReference type="AlphaFoldDB" id="A0A8C2DGC0"/>
<dbReference type="PANTHER" id="PTHR35079">
    <property type="entry name" value="LUNG ADENOMA SUSCEPTIBILITY PROTEIN 2"/>
    <property type="match status" value="1"/>
</dbReference>
<dbReference type="Ensembl" id="ENSCCRT00020028118.1">
    <property type="protein sequence ID" value="ENSCCRP00020025660.1"/>
    <property type="gene ID" value="ENSCCRG00020011835.1"/>
</dbReference>
<accession>A0A8C2DGC0</accession>
<feature type="region of interest" description="Disordered" evidence="2">
    <location>
        <begin position="352"/>
        <end position="392"/>
    </location>
</feature>
<feature type="compositionally biased region" description="Polar residues" evidence="2">
    <location>
        <begin position="241"/>
        <end position="250"/>
    </location>
</feature>
<proteinExistence type="predicted"/>
<evidence type="ECO:0000313" key="4">
    <source>
        <dbReference type="Proteomes" id="UP000694701"/>
    </source>
</evidence>
<feature type="region of interest" description="Disordered" evidence="2">
    <location>
        <begin position="65"/>
        <end position="85"/>
    </location>
</feature>
<evidence type="ECO:0000256" key="2">
    <source>
        <dbReference type="SAM" id="MobiDB-lite"/>
    </source>
</evidence>
<dbReference type="PANTHER" id="PTHR35079:SF1">
    <property type="entry name" value="LUNG ADENOMA SUSCEPTIBILITY PROTEIN 2"/>
    <property type="match status" value="1"/>
</dbReference>
<dbReference type="Proteomes" id="UP000694701">
    <property type="component" value="Unplaced"/>
</dbReference>
<feature type="region of interest" description="Disordered" evidence="2">
    <location>
        <begin position="151"/>
        <end position="210"/>
    </location>
</feature>
<keyword evidence="1" id="KW-0175">Coiled coil</keyword>
<feature type="region of interest" description="Disordered" evidence="2">
    <location>
        <begin position="239"/>
        <end position="297"/>
    </location>
</feature>
<evidence type="ECO:0000256" key="1">
    <source>
        <dbReference type="SAM" id="Coils"/>
    </source>
</evidence>
<organism evidence="3 4">
    <name type="scientific">Cyprinus carpio</name>
    <name type="common">Common carp</name>
    <dbReference type="NCBI Taxonomy" id="7962"/>
    <lineage>
        <taxon>Eukaryota</taxon>
        <taxon>Metazoa</taxon>
        <taxon>Chordata</taxon>
        <taxon>Craniata</taxon>
        <taxon>Vertebrata</taxon>
        <taxon>Euteleostomi</taxon>
        <taxon>Actinopterygii</taxon>
        <taxon>Neopterygii</taxon>
        <taxon>Teleostei</taxon>
        <taxon>Ostariophysi</taxon>
        <taxon>Cypriniformes</taxon>
        <taxon>Cyprinidae</taxon>
        <taxon>Cyprininae</taxon>
        <taxon>Cyprinus</taxon>
    </lineage>
</organism>
<protein>
    <submittedName>
        <fullName evidence="3">Zgc:152948</fullName>
    </submittedName>
</protein>
<sequence length="548" mass="60440">MASEDGLMSPESSVTSLLATSGLLQSSLRPEPVPSIKYRDRHYISASEALDAYITDFQRSLRDAETTTGKLELPKERTKPHPRNRDVLKTSLTDEELIFLNIPVRNRDSDRLSMTTDDLLALPDDGSLPVTRTSALLSRSGSFPLGLTFNSSSRSHSRSIMSHKTSIRRPVPADDLLMDSLRSHRQAPPPNMPPTNRALPPDTPRSSHLPRWMTSQKSEMDFSGMTSVPELKYPVWLRQCDGSSDGQQSDRPLPPGVPSWVGDLEESSGERQSDTRGQRGVKGHAGDPYGSQSTGQSSLRDLRLQFKQKLQAAQRGPVHEGPLFKDDKIGSLIFRAEQMLNSSSFALCEPVKEHNSSGDTEDALDADRSWDNPPVTFKSPVPVGGADEPPAPEELQRSKVQYVTVIIMSFCLFVLNALQCKSVCLQSAASCSSGYSSRKHPGPVEALKHMLFRLQAVEHKISQSHATTASSAAQLERDTPEPVPQQETEETDLGNVESLQRALHHLDRLKTLVDDMNERKASAEDDGTDCTDTSAANITDWARINKRL</sequence>
<evidence type="ECO:0000313" key="3">
    <source>
        <dbReference type="Ensembl" id="ENSCCRP00020025660.1"/>
    </source>
</evidence>
<reference evidence="3" key="1">
    <citation type="submission" date="2025-08" db="UniProtKB">
        <authorList>
            <consortium name="Ensembl"/>
        </authorList>
    </citation>
    <scope>IDENTIFICATION</scope>
</reference>
<feature type="compositionally biased region" description="Low complexity" evidence="2">
    <location>
        <begin position="151"/>
        <end position="163"/>
    </location>
</feature>
<name>A0A8C2DGC0_CYPCA</name>